<name>A0A4C1V7M0_EUMVA</name>
<accession>A0A4C1V7M0</accession>
<dbReference type="AlphaFoldDB" id="A0A4C1V7M0"/>
<keyword evidence="2" id="KW-1185">Reference proteome</keyword>
<dbReference type="Proteomes" id="UP000299102">
    <property type="component" value="Unassembled WGS sequence"/>
</dbReference>
<reference evidence="1 2" key="1">
    <citation type="journal article" date="2019" name="Commun. Biol.">
        <title>The bagworm genome reveals a unique fibroin gene that provides high tensile strength.</title>
        <authorList>
            <person name="Kono N."/>
            <person name="Nakamura H."/>
            <person name="Ohtoshi R."/>
            <person name="Tomita M."/>
            <person name="Numata K."/>
            <person name="Arakawa K."/>
        </authorList>
    </citation>
    <scope>NUCLEOTIDE SEQUENCE [LARGE SCALE GENOMIC DNA]</scope>
</reference>
<gene>
    <name evidence="1" type="ORF">EVAR_29871_1</name>
</gene>
<evidence type="ECO:0000313" key="1">
    <source>
        <dbReference type="EMBL" id="GBP34476.1"/>
    </source>
</evidence>
<evidence type="ECO:0000313" key="2">
    <source>
        <dbReference type="Proteomes" id="UP000299102"/>
    </source>
</evidence>
<comment type="caution">
    <text evidence="1">The sequence shown here is derived from an EMBL/GenBank/DDBJ whole genome shotgun (WGS) entry which is preliminary data.</text>
</comment>
<protein>
    <submittedName>
        <fullName evidence="1">Uncharacterized protein</fullName>
    </submittedName>
</protein>
<proteinExistence type="predicted"/>
<sequence length="104" mass="11739">MLPIEYHMPSGSNLKTFTKTLVNPFSGTERASEPQSRWPSLPIDTRNLSGVVSTLLASWVRIGHLMEVGLVEGEWGDVGRVSHRNSHLLDETQQWKQLLRTCIL</sequence>
<organism evidence="1 2">
    <name type="scientific">Eumeta variegata</name>
    <name type="common">Bagworm moth</name>
    <name type="synonym">Eumeta japonica</name>
    <dbReference type="NCBI Taxonomy" id="151549"/>
    <lineage>
        <taxon>Eukaryota</taxon>
        <taxon>Metazoa</taxon>
        <taxon>Ecdysozoa</taxon>
        <taxon>Arthropoda</taxon>
        <taxon>Hexapoda</taxon>
        <taxon>Insecta</taxon>
        <taxon>Pterygota</taxon>
        <taxon>Neoptera</taxon>
        <taxon>Endopterygota</taxon>
        <taxon>Lepidoptera</taxon>
        <taxon>Glossata</taxon>
        <taxon>Ditrysia</taxon>
        <taxon>Tineoidea</taxon>
        <taxon>Psychidae</taxon>
        <taxon>Oiketicinae</taxon>
        <taxon>Eumeta</taxon>
    </lineage>
</organism>
<dbReference type="EMBL" id="BGZK01000289">
    <property type="protein sequence ID" value="GBP34476.1"/>
    <property type="molecule type" value="Genomic_DNA"/>
</dbReference>